<name>A0A392VZ91_9FABA</name>
<keyword evidence="2" id="KW-1185">Reference proteome</keyword>
<dbReference type="Proteomes" id="UP000265520">
    <property type="component" value="Unassembled WGS sequence"/>
</dbReference>
<evidence type="ECO:0000313" key="2">
    <source>
        <dbReference type="Proteomes" id="UP000265520"/>
    </source>
</evidence>
<protein>
    <submittedName>
        <fullName evidence="1">Uncharacterized protein</fullName>
    </submittedName>
</protein>
<proteinExistence type="predicted"/>
<dbReference type="AlphaFoldDB" id="A0A392VZ91"/>
<accession>A0A392VZ91</accession>
<sequence length="53" mass="5461">MSINAFPVVKNGLPRRIGASSSSSISMITKSAGKIVSSTLTSTSSRIPCGYTL</sequence>
<reference evidence="1 2" key="1">
    <citation type="journal article" date="2018" name="Front. Plant Sci.">
        <title>Red Clover (Trifolium pratense) and Zigzag Clover (T. medium) - A Picture of Genomic Similarities and Differences.</title>
        <authorList>
            <person name="Dluhosova J."/>
            <person name="Istvanek J."/>
            <person name="Nedelnik J."/>
            <person name="Repkova J."/>
        </authorList>
    </citation>
    <scope>NUCLEOTIDE SEQUENCE [LARGE SCALE GENOMIC DNA]</scope>
    <source>
        <strain evidence="2">cv. 10/8</strain>
        <tissue evidence="1">Leaf</tissue>
    </source>
</reference>
<organism evidence="1 2">
    <name type="scientific">Trifolium medium</name>
    <dbReference type="NCBI Taxonomy" id="97028"/>
    <lineage>
        <taxon>Eukaryota</taxon>
        <taxon>Viridiplantae</taxon>
        <taxon>Streptophyta</taxon>
        <taxon>Embryophyta</taxon>
        <taxon>Tracheophyta</taxon>
        <taxon>Spermatophyta</taxon>
        <taxon>Magnoliopsida</taxon>
        <taxon>eudicotyledons</taxon>
        <taxon>Gunneridae</taxon>
        <taxon>Pentapetalae</taxon>
        <taxon>rosids</taxon>
        <taxon>fabids</taxon>
        <taxon>Fabales</taxon>
        <taxon>Fabaceae</taxon>
        <taxon>Papilionoideae</taxon>
        <taxon>50 kb inversion clade</taxon>
        <taxon>NPAAA clade</taxon>
        <taxon>Hologalegina</taxon>
        <taxon>IRL clade</taxon>
        <taxon>Trifolieae</taxon>
        <taxon>Trifolium</taxon>
    </lineage>
</organism>
<dbReference type="EMBL" id="LXQA011309897">
    <property type="protein sequence ID" value="MCI92773.1"/>
    <property type="molecule type" value="Genomic_DNA"/>
</dbReference>
<feature type="non-terminal residue" evidence="1">
    <location>
        <position position="53"/>
    </location>
</feature>
<comment type="caution">
    <text evidence="1">The sequence shown here is derived from an EMBL/GenBank/DDBJ whole genome shotgun (WGS) entry which is preliminary data.</text>
</comment>
<evidence type="ECO:0000313" key="1">
    <source>
        <dbReference type="EMBL" id="MCI92773.1"/>
    </source>
</evidence>